<organism evidence="1 2">
    <name type="scientific">Nocardia brasiliensis</name>
    <dbReference type="NCBI Taxonomy" id="37326"/>
    <lineage>
        <taxon>Bacteria</taxon>
        <taxon>Bacillati</taxon>
        <taxon>Actinomycetota</taxon>
        <taxon>Actinomycetes</taxon>
        <taxon>Mycobacteriales</taxon>
        <taxon>Nocardiaceae</taxon>
        <taxon>Nocardia</taxon>
    </lineage>
</organism>
<protein>
    <recommendedName>
        <fullName evidence="3">Protein phosphatase 2C domain-containing protein</fullName>
    </recommendedName>
</protein>
<name>A0A6G9XLX1_NOCBR</name>
<accession>A0A6G9XLX1</accession>
<dbReference type="SUPFAM" id="SSF81606">
    <property type="entry name" value="PP2C-like"/>
    <property type="match status" value="1"/>
</dbReference>
<sequence>MRLRRRLCCHGQSVVRRPVCGAGMNVATAQLPSKSNEDRVLTATSSVIVLDGATSFDSAAPAGAYVDVLGDELCRRLSGTDDLREALSGAIAATADRLSIRAGHAPSCTVAMLRLRPTALDVLVLGDSPAIVGMLDGSHHVLADERLERLDLPESDQYRNRLRSGAGYDDAHRGILRSLQRQQRQRRNRAGGYWIAEADPTAAHHAIVEQLPPDDVSWVILATDGAAKPLVPLGITWPEIADLGPAALSQLLDRCQQWEAHIDPDGQLQPRAKRHDDKTIAVVRLP</sequence>
<dbReference type="Gene3D" id="3.60.40.10">
    <property type="entry name" value="PPM-type phosphatase domain"/>
    <property type="match status" value="1"/>
</dbReference>
<evidence type="ECO:0000313" key="2">
    <source>
        <dbReference type="Proteomes" id="UP000501705"/>
    </source>
</evidence>
<evidence type="ECO:0008006" key="3">
    <source>
        <dbReference type="Google" id="ProtNLM"/>
    </source>
</evidence>
<gene>
    <name evidence="1" type="ORF">F5X71_06065</name>
</gene>
<dbReference type="Proteomes" id="UP000501705">
    <property type="component" value="Chromosome"/>
</dbReference>
<dbReference type="InterPro" id="IPR036457">
    <property type="entry name" value="PPM-type-like_dom_sf"/>
</dbReference>
<dbReference type="AlphaFoldDB" id="A0A6G9XLX1"/>
<proteinExistence type="predicted"/>
<dbReference type="EMBL" id="CP046171">
    <property type="protein sequence ID" value="QIS01941.1"/>
    <property type="molecule type" value="Genomic_DNA"/>
</dbReference>
<evidence type="ECO:0000313" key="1">
    <source>
        <dbReference type="EMBL" id="QIS01941.1"/>
    </source>
</evidence>
<reference evidence="1 2" key="1">
    <citation type="journal article" date="2019" name="ACS Chem. Biol.">
        <title>Identification and Mobilization of a Cryptic Antibiotic Biosynthesis Gene Locus from a Human-Pathogenic Nocardia Isolate.</title>
        <authorList>
            <person name="Herisse M."/>
            <person name="Ishida K."/>
            <person name="Porter J.L."/>
            <person name="Howden B."/>
            <person name="Hertweck C."/>
            <person name="Stinear T.P."/>
            <person name="Pidot S.J."/>
        </authorList>
    </citation>
    <scope>NUCLEOTIDE SEQUENCE [LARGE SCALE GENOMIC DNA]</scope>
    <source>
        <strain evidence="1 2">AUSMDU00024985</strain>
    </source>
</reference>